<evidence type="ECO:0000313" key="4">
    <source>
        <dbReference type="Proteomes" id="UP000002051"/>
    </source>
</evidence>
<dbReference type="HOGENOM" id="CLU_3109467_0_0_1"/>
<reference evidence="3" key="3">
    <citation type="submission" date="2015-04" db="UniProtKB">
        <authorList>
            <consortium name="EnsemblPlants"/>
        </authorList>
    </citation>
    <scope>IDENTIFICATION</scope>
    <source>
        <strain evidence="3">cv. Jemalong A17</strain>
    </source>
</reference>
<dbReference type="EMBL" id="CM001223">
    <property type="protein sequence ID" value="AES78872.1"/>
    <property type="molecule type" value="Genomic_DNA"/>
</dbReference>
<keyword evidence="1" id="KW-0472">Membrane</keyword>
<gene>
    <name evidence="2" type="ordered locus">MTR_7g050460</name>
</gene>
<reference evidence="2 4" key="1">
    <citation type="journal article" date="2011" name="Nature">
        <title>The Medicago genome provides insight into the evolution of rhizobial symbioses.</title>
        <authorList>
            <person name="Young N.D."/>
            <person name="Debelle F."/>
            <person name="Oldroyd G.E."/>
            <person name="Geurts R."/>
            <person name="Cannon S.B."/>
            <person name="Udvardi M.K."/>
            <person name="Benedito V.A."/>
            <person name="Mayer K.F."/>
            <person name="Gouzy J."/>
            <person name="Schoof H."/>
            <person name="Van de Peer Y."/>
            <person name="Proost S."/>
            <person name="Cook D.R."/>
            <person name="Meyers B.C."/>
            <person name="Spannagl M."/>
            <person name="Cheung F."/>
            <person name="De Mita S."/>
            <person name="Krishnakumar V."/>
            <person name="Gundlach H."/>
            <person name="Zhou S."/>
            <person name="Mudge J."/>
            <person name="Bharti A.K."/>
            <person name="Murray J.D."/>
            <person name="Naoumkina M.A."/>
            <person name="Rosen B."/>
            <person name="Silverstein K.A."/>
            <person name="Tang H."/>
            <person name="Rombauts S."/>
            <person name="Zhao P.X."/>
            <person name="Zhou P."/>
            <person name="Barbe V."/>
            <person name="Bardou P."/>
            <person name="Bechner M."/>
            <person name="Bellec A."/>
            <person name="Berger A."/>
            <person name="Berges H."/>
            <person name="Bidwell S."/>
            <person name="Bisseling T."/>
            <person name="Choisne N."/>
            <person name="Couloux A."/>
            <person name="Denny R."/>
            <person name="Deshpande S."/>
            <person name="Dai X."/>
            <person name="Doyle J.J."/>
            <person name="Dudez A.M."/>
            <person name="Farmer A.D."/>
            <person name="Fouteau S."/>
            <person name="Franken C."/>
            <person name="Gibelin C."/>
            <person name="Gish J."/>
            <person name="Goldstein S."/>
            <person name="Gonzalez A.J."/>
            <person name="Green P.J."/>
            <person name="Hallab A."/>
            <person name="Hartog M."/>
            <person name="Hua A."/>
            <person name="Humphray S.J."/>
            <person name="Jeong D.H."/>
            <person name="Jing Y."/>
            <person name="Jocker A."/>
            <person name="Kenton S.M."/>
            <person name="Kim D.J."/>
            <person name="Klee K."/>
            <person name="Lai H."/>
            <person name="Lang C."/>
            <person name="Lin S."/>
            <person name="Macmil S.L."/>
            <person name="Magdelenat G."/>
            <person name="Matthews L."/>
            <person name="McCorrison J."/>
            <person name="Monaghan E.L."/>
            <person name="Mun J.H."/>
            <person name="Najar F.Z."/>
            <person name="Nicholson C."/>
            <person name="Noirot C."/>
            <person name="O'Bleness M."/>
            <person name="Paule C.R."/>
            <person name="Poulain J."/>
            <person name="Prion F."/>
            <person name="Qin B."/>
            <person name="Qu C."/>
            <person name="Retzel E.F."/>
            <person name="Riddle C."/>
            <person name="Sallet E."/>
            <person name="Samain S."/>
            <person name="Samson N."/>
            <person name="Sanders I."/>
            <person name="Saurat O."/>
            <person name="Scarpelli C."/>
            <person name="Schiex T."/>
            <person name="Segurens B."/>
            <person name="Severin A.J."/>
            <person name="Sherrier D.J."/>
            <person name="Shi R."/>
            <person name="Sims S."/>
            <person name="Singer S.R."/>
            <person name="Sinharoy S."/>
            <person name="Sterck L."/>
            <person name="Viollet A."/>
            <person name="Wang B.B."/>
            <person name="Wang K."/>
            <person name="Wang M."/>
            <person name="Wang X."/>
            <person name="Warfsmann J."/>
            <person name="Weissenbach J."/>
            <person name="White D.D."/>
            <person name="White J.D."/>
            <person name="Wiley G.B."/>
            <person name="Wincker P."/>
            <person name="Xing Y."/>
            <person name="Yang L."/>
            <person name="Yao Z."/>
            <person name="Ying F."/>
            <person name="Zhai J."/>
            <person name="Zhou L."/>
            <person name="Zuber A."/>
            <person name="Denarie J."/>
            <person name="Dixon R.A."/>
            <person name="May G.D."/>
            <person name="Schwartz D.C."/>
            <person name="Rogers J."/>
            <person name="Quetier F."/>
            <person name="Town C.D."/>
            <person name="Roe B.A."/>
        </authorList>
    </citation>
    <scope>NUCLEOTIDE SEQUENCE [LARGE SCALE GENOMIC DNA]</scope>
    <source>
        <strain evidence="2">A17</strain>
        <strain evidence="3 4">cv. Jemalong A17</strain>
    </source>
</reference>
<protein>
    <submittedName>
        <fullName evidence="2">Transmembrane protein, putative</fullName>
    </submittedName>
</protein>
<dbReference type="AlphaFoldDB" id="G7KVU5"/>
<feature type="transmembrane region" description="Helical" evidence="1">
    <location>
        <begin position="12"/>
        <end position="30"/>
    </location>
</feature>
<keyword evidence="1 2" id="KW-0812">Transmembrane</keyword>
<evidence type="ECO:0000256" key="1">
    <source>
        <dbReference type="SAM" id="Phobius"/>
    </source>
</evidence>
<keyword evidence="1" id="KW-1133">Transmembrane helix</keyword>
<sequence>MMLRGGGDFRLRWWWLCVADCGAVLVRFWMGCHGCFGLTFGVGTVCGLELY</sequence>
<evidence type="ECO:0000313" key="3">
    <source>
        <dbReference type="EnsemblPlants" id="AES78872"/>
    </source>
</evidence>
<dbReference type="EnsemblPlants" id="AES78872">
    <property type="protein sequence ID" value="AES78872"/>
    <property type="gene ID" value="MTR_7g050460"/>
</dbReference>
<organism evidence="2 4">
    <name type="scientific">Medicago truncatula</name>
    <name type="common">Barrel medic</name>
    <name type="synonym">Medicago tribuloides</name>
    <dbReference type="NCBI Taxonomy" id="3880"/>
    <lineage>
        <taxon>Eukaryota</taxon>
        <taxon>Viridiplantae</taxon>
        <taxon>Streptophyta</taxon>
        <taxon>Embryophyta</taxon>
        <taxon>Tracheophyta</taxon>
        <taxon>Spermatophyta</taxon>
        <taxon>Magnoliopsida</taxon>
        <taxon>eudicotyledons</taxon>
        <taxon>Gunneridae</taxon>
        <taxon>Pentapetalae</taxon>
        <taxon>rosids</taxon>
        <taxon>fabids</taxon>
        <taxon>Fabales</taxon>
        <taxon>Fabaceae</taxon>
        <taxon>Papilionoideae</taxon>
        <taxon>50 kb inversion clade</taxon>
        <taxon>NPAAA clade</taxon>
        <taxon>Hologalegina</taxon>
        <taxon>IRL clade</taxon>
        <taxon>Trifolieae</taxon>
        <taxon>Medicago</taxon>
    </lineage>
</organism>
<proteinExistence type="predicted"/>
<name>G7KVU5_MEDTR</name>
<evidence type="ECO:0000313" key="2">
    <source>
        <dbReference type="EMBL" id="AES78872.1"/>
    </source>
</evidence>
<dbReference type="Proteomes" id="UP000002051">
    <property type="component" value="Unassembled WGS sequence"/>
</dbReference>
<accession>G7KVU5</accession>
<keyword evidence="4" id="KW-1185">Reference proteome</keyword>
<reference evidence="2 4" key="2">
    <citation type="journal article" date="2014" name="BMC Genomics">
        <title>An improved genome release (version Mt4.0) for the model legume Medicago truncatula.</title>
        <authorList>
            <person name="Tang H."/>
            <person name="Krishnakumar V."/>
            <person name="Bidwell S."/>
            <person name="Rosen B."/>
            <person name="Chan A."/>
            <person name="Zhou S."/>
            <person name="Gentzbittel L."/>
            <person name="Childs K.L."/>
            <person name="Yandell M."/>
            <person name="Gundlach H."/>
            <person name="Mayer K.F."/>
            <person name="Schwartz D.C."/>
            <person name="Town C.D."/>
        </authorList>
    </citation>
    <scope>GENOME REANNOTATION</scope>
    <source>
        <strain evidence="3 4">cv. Jemalong A17</strain>
    </source>
</reference>
<dbReference type="PaxDb" id="3880-AES78872"/>